<feature type="transmembrane region" description="Helical" evidence="1">
    <location>
        <begin position="189"/>
        <end position="209"/>
    </location>
</feature>
<dbReference type="AlphaFoldDB" id="S6A644"/>
<name>S6A644_9CREN</name>
<feature type="transmembrane region" description="Helical" evidence="1">
    <location>
        <begin position="129"/>
        <end position="151"/>
    </location>
</feature>
<feature type="transmembrane region" description="Helical" evidence="1">
    <location>
        <begin position="163"/>
        <end position="183"/>
    </location>
</feature>
<gene>
    <name evidence="2" type="ORF">N186_09230</name>
</gene>
<dbReference type="PATRIC" id="fig|1365176.7.peg.1830"/>
<keyword evidence="1" id="KW-0472">Membrane</keyword>
<sequence>MSNYGGKVMIKDKCYIYGSIHILLPHLENALDKVDVVLLEGFLIREWEKLVRKDPVTIVSILGVLFSLLVEKIAFGIARWYYKVFRGIEFKGDMFSVATLAKERGKIIERTDSDFHEVYALKKSVYVEVFTVFILFLVGIPLLVLILLTLFIEIIITANGIFYWEYFIQIFQVGIQSGILVMMQPEQAFKLATLLVTGGLLLSGPIFAYRTIDIRDSKVVERATELVNSGKTVLIVRGKMHVNGIVRELEKRGIYCKEIN</sequence>
<evidence type="ECO:0000313" key="2">
    <source>
        <dbReference type="EMBL" id="AGT36182.1"/>
    </source>
</evidence>
<feature type="transmembrane region" description="Helical" evidence="1">
    <location>
        <begin position="56"/>
        <end position="82"/>
    </location>
</feature>
<keyword evidence="1" id="KW-1133">Transmembrane helix</keyword>
<organism evidence="2 3">
    <name type="scientific">Thermofilum adornatum</name>
    <dbReference type="NCBI Taxonomy" id="1365176"/>
    <lineage>
        <taxon>Archaea</taxon>
        <taxon>Thermoproteota</taxon>
        <taxon>Thermoprotei</taxon>
        <taxon>Thermofilales</taxon>
        <taxon>Thermofilaceae</taxon>
        <taxon>Thermofilum</taxon>
    </lineage>
</organism>
<evidence type="ECO:0000256" key="1">
    <source>
        <dbReference type="SAM" id="Phobius"/>
    </source>
</evidence>
<evidence type="ECO:0000313" key="3">
    <source>
        <dbReference type="Proteomes" id="UP000015543"/>
    </source>
</evidence>
<accession>S6A644</accession>
<proteinExistence type="predicted"/>
<keyword evidence="3" id="KW-1185">Reference proteome</keyword>
<dbReference type="KEGG" id="thb:N186_09230"/>
<dbReference type="EMBL" id="CP006646">
    <property type="protein sequence ID" value="AGT36182.1"/>
    <property type="molecule type" value="Genomic_DNA"/>
</dbReference>
<reference evidence="2 3" key="1">
    <citation type="journal article" date="2013" name="Genome Announc.">
        <title>Complete Genomic Sequence of 'Thermofilum adornatus' Strain 1910bT, a Hyperthermophilic Anaerobic Organotrophic Crenarchaeon.</title>
        <authorList>
            <person name="Dominova I.N."/>
            <person name="Kublanov I.V."/>
            <person name="Podosokorskaya O.A."/>
            <person name="Derbikova K.S."/>
            <person name="Patrushev M.V."/>
            <person name="Toshchakov S.V."/>
        </authorList>
    </citation>
    <scope>NUCLEOTIDE SEQUENCE [LARGE SCALE GENOMIC DNA]</scope>
    <source>
        <strain evidence="3">1910b</strain>
    </source>
</reference>
<protein>
    <submittedName>
        <fullName evidence="2">Uncharacterized protein</fullName>
    </submittedName>
</protein>
<dbReference type="Proteomes" id="UP000015543">
    <property type="component" value="Chromosome"/>
</dbReference>
<dbReference type="HOGENOM" id="CLU_1068013_0_0_2"/>
<keyword evidence="1" id="KW-0812">Transmembrane</keyword>